<accession>A0A4V2MQR7</accession>
<evidence type="ECO:0000313" key="1">
    <source>
        <dbReference type="EMBL" id="TCD17108.1"/>
    </source>
</evidence>
<dbReference type="PANTHER" id="PTHR37319:SF1">
    <property type="entry name" value="TRANSPOSASE TN5 DIMERISATION DOMAIN-CONTAINING PROTEIN"/>
    <property type="match status" value="1"/>
</dbReference>
<dbReference type="EMBL" id="SJSO01000033">
    <property type="protein sequence ID" value="TCD17108.1"/>
    <property type="molecule type" value="Genomic_DNA"/>
</dbReference>
<dbReference type="InterPro" id="IPR014737">
    <property type="entry name" value="Transposase_Tn5-like_C"/>
</dbReference>
<protein>
    <recommendedName>
        <fullName evidence="5">Transposase Tn5 dimerisation domain-containing protein</fullName>
    </recommendedName>
</protein>
<dbReference type="Gene3D" id="1.10.740.10">
    <property type="entry name" value="Transferase Inhibitor Protein From Tn5, Chain"/>
    <property type="match status" value="1"/>
</dbReference>
<dbReference type="OrthoDB" id="8617434at2"/>
<evidence type="ECO:0000313" key="2">
    <source>
        <dbReference type="EMBL" id="TCD25644.1"/>
    </source>
</evidence>
<dbReference type="EMBL" id="SJSO01000012">
    <property type="protein sequence ID" value="TCD25644.1"/>
    <property type="molecule type" value="Genomic_DNA"/>
</dbReference>
<comment type="caution">
    <text evidence="2">The sequence shown here is derived from an EMBL/GenBank/DDBJ whole genome shotgun (WGS) entry which is preliminary data.</text>
</comment>
<dbReference type="EMBL" id="SJSO01000010">
    <property type="protein sequence ID" value="TCD26416.1"/>
    <property type="molecule type" value="Genomic_DNA"/>
</dbReference>
<evidence type="ECO:0000313" key="4">
    <source>
        <dbReference type="Proteomes" id="UP000293925"/>
    </source>
</evidence>
<dbReference type="AlphaFoldDB" id="A0A4V2MQR7"/>
<keyword evidence="4" id="KW-1185">Reference proteome</keyword>
<dbReference type="InterPro" id="IPR012337">
    <property type="entry name" value="RNaseH-like_sf"/>
</dbReference>
<dbReference type="Proteomes" id="UP000293925">
    <property type="component" value="Unassembled WGS sequence"/>
</dbReference>
<dbReference type="InterPro" id="IPR047768">
    <property type="entry name" value="Tn5p-like"/>
</dbReference>
<sequence>MVRQRVEGGTELQKNPYKKQTLAWATWLLARLAGWSGYKSHGPPGYITIKEGLDKFNQQFIVYAQVMEHKDVCKD</sequence>
<evidence type="ECO:0008006" key="5">
    <source>
        <dbReference type="Google" id="ProtNLM"/>
    </source>
</evidence>
<proteinExistence type="predicted"/>
<reference evidence="2 4" key="1">
    <citation type="submission" date="2019-02" db="EMBL/GenBank/DDBJ databases">
        <title>Pedobacter sp. RP-3-21 sp. nov., isolated from Arctic soil.</title>
        <authorList>
            <person name="Dahal R.H."/>
        </authorList>
    </citation>
    <scope>NUCLEOTIDE SEQUENCE [LARGE SCALE GENOMIC DNA]</scope>
    <source>
        <strain evidence="2 4">RP-3-21</strain>
    </source>
</reference>
<evidence type="ECO:0000313" key="3">
    <source>
        <dbReference type="EMBL" id="TCD26416.1"/>
    </source>
</evidence>
<dbReference type="PANTHER" id="PTHR37319">
    <property type="entry name" value="TRANSPOSASE"/>
    <property type="match status" value="1"/>
</dbReference>
<dbReference type="SUPFAM" id="SSF53098">
    <property type="entry name" value="Ribonuclease H-like"/>
    <property type="match status" value="1"/>
</dbReference>
<gene>
    <name evidence="3" type="ORF">EZ456_14060</name>
    <name evidence="2" type="ORF">EZ456_15415</name>
    <name evidence="1" type="ORF">EZ456_23690</name>
</gene>
<organism evidence="2 4">
    <name type="scientific">Pedobacter psychrodurus</name>
    <dbReference type="NCBI Taxonomy" id="2530456"/>
    <lineage>
        <taxon>Bacteria</taxon>
        <taxon>Pseudomonadati</taxon>
        <taxon>Bacteroidota</taxon>
        <taxon>Sphingobacteriia</taxon>
        <taxon>Sphingobacteriales</taxon>
        <taxon>Sphingobacteriaceae</taxon>
        <taxon>Pedobacter</taxon>
    </lineage>
</organism>
<name>A0A4V2MQR7_9SPHI</name>